<name>A0A4R0QS00_9BIFI</name>
<dbReference type="AlphaFoldDB" id="A0A4R0QS00"/>
<protein>
    <submittedName>
        <fullName evidence="1">Uncharacterized protein</fullName>
    </submittedName>
</protein>
<dbReference type="Proteomes" id="UP000291289">
    <property type="component" value="Unassembled WGS sequence"/>
</dbReference>
<comment type="caution">
    <text evidence="1">The sequence shown here is derived from an EMBL/GenBank/DDBJ whole genome shotgun (WGS) entry which is preliminary data.</text>
</comment>
<dbReference type="RefSeq" id="WP_131284743.1">
    <property type="nucleotide sequence ID" value="NZ_RXLP01000025.1"/>
</dbReference>
<proteinExistence type="predicted"/>
<keyword evidence="2" id="KW-1185">Reference proteome</keyword>
<evidence type="ECO:0000313" key="2">
    <source>
        <dbReference type="Proteomes" id="UP000291289"/>
    </source>
</evidence>
<organism evidence="1 2">
    <name type="scientific">Alloscardovia theropitheci</name>
    <dbReference type="NCBI Taxonomy" id="2496842"/>
    <lineage>
        <taxon>Bacteria</taxon>
        <taxon>Bacillati</taxon>
        <taxon>Actinomycetota</taxon>
        <taxon>Actinomycetes</taxon>
        <taxon>Bifidobacteriales</taxon>
        <taxon>Bifidobacteriaceae</taxon>
        <taxon>Alloscardovia</taxon>
    </lineage>
</organism>
<gene>
    <name evidence="1" type="ORF">EJ419_06275</name>
</gene>
<evidence type="ECO:0000313" key="1">
    <source>
        <dbReference type="EMBL" id="TCD53855.1"/>
    </source>
</evidence>
<accession>A0A4R0QS00</accession>
<sequence length="108" mass="12318">MADDTHIRLIVEFRKTVDMNDSDGWTPQLSMIKTSSLNPAQAHHIANVCNSVEKFRSTRLANQTSVQWIITITDTRDAENIVSKFALDEYQNLPDMMTATLTITLTRY</sequence>
<dbReference type="EMBL" id="RXLP01000025">
    <property type="protein sequence ID" value="TCD53855.1"/>
    <property type="molecule type" value="Genomic_DNA"/>
</dbReference>
<dbReference type="OrthoDB" id="3242819at2"/>
<reference evidence="1 2" key="1">
    <citation type="submission" date="2018-12" db="EMBL/GenBank/DDBJ databases">
        <title>Alloscrdovia theropitheci sp. nov: a novel taxon from the feces of the bleeding-herat monkey (Theropithecus geleda).</title>
        <authorList>
            <person name="Modesto M."/>
        </authorList>
    </citation>
    <scope>NUCLEOTIDE SEQUENCE [LARGE SCALE GENOMIC DNA]</scope>
    <source>
        <strain evidence="1 2">GLDI4/2</strain>
    </source>
</reference>